<evidence type="ECO:0000259" key="3">
    <source>
        <dbReference type="Pfam" id="PF03101"/>
    </source>
</evidence>
<feature type="domain" description="FAR1" evidence="3">
    <location>
        <begin position="86"/>
        <end position="175"/>
    </location>
</feature>
<dbReference type="PANTHER" id="PTHR46328:SF7">
    <property type="entry name" value="FAR-RED IMPAIRED RESPONSIVE (FAR1) FAMILY PROTEIN"/>
    <property type="match status" value="1"/>
</dbReference>
<feature type="region of interest" description="Disordered" evidence="2">
    <location>
        <begin position="119"/>
        <end position="144"/>
    </location>
</feature>
<dbReference type="PANTHER" id="PTHR46328">
    <property type="entry name" value="FAR-RED IMPAIRED RESPONSIVE (FAR1) FAMILY PROTEIN-RELATED"/>
    <property type="match status" value="1"/>
</dbReference>
<evidence type="ECO:0000256" key="1">
    <source>
        <dbReference type="SAM" id="Coils"/>
    </source>
</evidence>
<comment type="caution">
    <text evidence="4">The sequence shown here is derived from an EMBL/GenBank/DDBJ whole genome shotgun (WGS) entry which is preliminary data.</text>
</comment>
<evidence type="ECO:0000313" key="4">
    <source>
        <dbReference type="EMBL" id="KAL0435220.1"/>
    </source>
</evidence>
<gene>
    <name evidence="4" type="ORF">Sradi_0229900</name>
</gene>
<dbReference type="EMBL" id="JACGWJ010000002">
    <property type="protein sequence ID" value="KAL0435220.1"/>
    <property type="molecule type" value="Genomic_DNA"/>
</dbReference>
<reference evidence="4" key="2">
    <citation type="journal article" date="2024" name="Plant">
        <title>Genomic evolution and insights into agronomic trait innovations of Sesamum species.</title>
        <authorList>
            <person name="Miao H."/>
            <person name="Wang L."/>
            <person name="Qu L."/>
            <person name="Liu H."/>
            <person name="Sun Y."/>
            <person name="Le M."/>
            <person name="Wang Q."/>
            <person name="Wei S."/>
            <person name="Zheng Y."/>
            <person name="Lin W."/>
            <person name="Duan Y."/>
            <person name="Cao H."/>
            <person name="Xiong S."/>
            <person name="Wang X."/>
            <person name="Wei L."/>
            <person name="Li C."/>
            <person name="Ma Q."/>
            <person name="Ju M."/>
            <person name="Zhao R."/>
            <person name="Li G."/>
            <person name="Mu C."/>
            <person name="Tian Q."/>
            <person name="Mei H."/>
            <person name="Zhang T."/>
            <person name="Gao T."/>
            <person name="Zhang H."/>
        </authorList>
    </citation>
    <scope>NUCLEOTIDE SEQUENCE</scope>
    <source>
        <strain evidence="4">G02</strain>
    </source>
</reference>
<organism evidence="4">
    <name type="scientific">Sesamum radiatum</name>
    <name type="common">Black benniseed</name>
    <dbReference type="NCBI Taxonomy" id="300843"/>
    <lineage>
        <taxon>Eukaryota</taxon>
        <taxon>Viridiplantae</taxon>
        <taxon>Streptophyta</taxon>
        <taxon>Embryophyta</taxon>
        <taxon>Tracheophyta</taxon>
        <taxon>Spermatophyta</taxon>
        <taxon>Magnoliopsida</taxon>
        <taxon>eudicotyledons</taxon>
        <taxon>Gunneridae</taxon>
        <taxon>Pentapetalae</taxon>
        <taxon>asterids</taxon>
        <taxon>lamiids</taxon>
        <taxon>Lamiales</taxon>
        <taxon>Pedaliaceae</taxon>
        <taxon>Sesamum</taxon>
    </lineage>
</organism>
<dbReference type="Pfam" id="PF03101">
    <property type="entry name" value="FAR1"/>
    <property type="match status" value="1"/>
</dbReference>
<dbReference type="AlphaFoldDB" id="A0AAW2W0K2"/>
<feature type="coiled-coil region" evidence="1">
    <location>
        <begin position="181"/>
        <end position="229"/>
    </location>
</feature>
<sequence length="250" mass="28657">MLFDLCLYKHSDTKVLTLQHDGFGFVPKTAVVEGNDSELEKGDWQYDDLEDDNLGESEDNAKLVEGGEVREPYVGMEFESEDDAKRFYNDYARKVGFVMRIMQRRRSEVDGKTLARHLGCNKQGVSPSPKGKVGQEKKPQPNAREGCKATMQFKLEKSGKWVVTRFIKEHNHPLNVSVHEYNNLREKDKKIQELAKELQRQEELTAAYRERLINLLENIENKSDRLSSKVLAVVQNVRKAEAEALTISKA</sequence>
<proteinExistence type="predicted"/>
<name>A0AAW2W0K2_SESRA</name>
<dbReference type="InterPro" id="IPR004330">
    <property type="entry name" value="FAR1_DNA_bnd_dom"/>
</dbReference>
<protein>
    <submittedName>
        <fullName evidence="4">Protein FAR1-RELATED SEQUENCE 5</fullName>
    </submittedName>
</protein>
<keyword evidence="1" id="KW-0175">Coiled coil</keyword>
<reference evidence="4" key="1">
    <citation type="submission" date="2020-06" db="EMBL/GenBank/DDBJ databases">
        <authorList>
            <person name="Li T."/>
            <person name="Hu X."/>
            <person name="Zhang T."/>
            <person name="Song X."/>
            <person name="Zhang H."/>
            <person name="Dai N."/>
            <person name="Sheng W."/>
            <person name="Hou X."/>
            <person name="Wei L."/>
        </authorList>
    </citation>
    <scope>NUCLEOTIDE SEQUENCE</scope>
    <source>
        <strain evidence="4">G02</strain>
        <tissue evidence="4">Leaf</tissue>
    </source>
</reference>
<evidence type="ECO:0000256" key="2">
    <source>
        <dbReference type="SAM" id="MobiDB-lite"/>
    </source>
</evidence>
<accession>A0AAW2W0K2</accession>